<evidence type="ECO:0000256" key="1">
    <source>
        <dbReference type="SAM" id="Phobius"/>
    </source>
</evidence>
<feature type="transmembrane region" description="Helical" evidence="1">
    <location>
        <begin position="284"/>
        <end position="305"/>
    </location>
</feature>
<evidence type="ECO:0000313" key="3">
    <source>
        <dbReference type="Proteomes" id="UP000789831"/>
    </source>
</evidence>
<name>A0A9N9DUP3_9GLOM</name>
<gene>
    <name evidence="2" type="ORF">AGERDE_LOCUS11484</name>
</gene>
<keyword evidence="3" id="KW-1185">Reference proteome</keyword>
<dbReference type="EMBL" id="CAJVPL010004990">
    <property type="protein sequence ID" value="CAG8653173.1"/>
    <property type="molecule type" value="Genomic_DNA"/>
</dbReference>
<dbReference type="Proteomes" id="UP000789831">
    <property type="component" value="Unassembled WGS sequence"/>
</dbReference>
<sequence>MYYYRFRPQRTLAQEPTLFHSLRVIVAFFIVLQWVTYVGFLLTQIFTDKPVIEIRYPFEEKIEAPDIELCGSNSELKFYSCVLTYYNNSKSVHEGCFRNDGTNYIVRGERPQGTTAYCHLFSGKHNVWFGNTTNSVRKIGIYYKILNISATEGSSMNIANIAIQLIDPNRNLIWDKSVKIRNQIDEVVYKDMKWQGNNFAGLANYSTVVNFKKQTYLSISPSDVKSYFGLRGVYDETVTIPSIVKYYPLNNNPEFKNQNYSGYIAINIETFFHEIHTEKRVRTVLNSFGVIGGAFGVAVGLYYFLFGDRKIHPWGIMHCLVKSGLKEFANYRNFPMVSPIEMENTPFLSSKYDSDRQFIHLETRIKYLEGLMGDYLIDIQPIKNNI</sequence>
<evidence type="ECO:0000313" key="2">
    <source>
        <dbReference type="EMBL" id="CAG8653173.1"/>
    </source>
</evidence>
<comment type="caution">
    <text evidence="2">The sequence shown here is derived from an EMBL/GenBank/DDBJ whole genome shotgun (WGS) entry which is preliminary data.</text>
</comment>
<protein>
    <submittedName>
        <fullName evidence="2">6071_t:CDS:1</fullName>
    </submittedName>
</protein>
<dbReference type="OrthoDB" id="2339353at2759"/>
<organism evidence="2 3">
    <name type="scientific">Ambispora gerdemannii</name>
    <dbReference type="NCBI Taxonomy" id="144530"/>
    <lineage>
        <taxon>Eukaryota</taxon>
        <taxon>Fungi</taxon>
        <taxon>Fungi incertae sedis</taxon>
        <taxon>Mucoromycota</taxon>
        <taxon>Glomeromycotina</taxon>
        <taxon>Glomeromycetes</taxon>
        <taxon>Archaeosporales</taxon>
        <taxon>Ambisporaceae</taxon>
        <taxon>Ambispora</taxon>
    </lineage>
</organism>
<proteinExistence type="predicted"/>
<keyword evidence="1" id="KW-0812">Transmembrane</keyword>
<feature type="transmembrane region" description="Helical" evidence="1">
    <location>
        <begin position="21"/>
        <end position="42"/>
    </location>
</feature>
<dbReference type="AlphaFoldDB" id="A0A9N9DUP3"/>
<reference evidence="2" key="1">
    <citation type="submission" date="2021-06" db="EMBL/GenBank/DDBJ databases">
        <authorList>
            <person name="Kallberg Y."/>
            <person name="Tangrot J."/>
            <person name="Rosling A."/>
        </authorList>
    </citation>
    <scope>NUCLEOTIDE SEQUENCE</scope>
    <source>
        <strain evidence="2">MT106</strain>
    </source>
</reference>
<keyword evidence="1" id="KW-1133">Transmembrane helix</keyword>
<accession>A0A9N9DUP3</accession>
<keyword evidence="1" id="KW-0472">Membrane</keyword>